<accession>A0A328CB68</accession>
<dbReference type="EMBL" id="QHKO01000001">
    <property type="protein sequence ID" value="RAL24946.1"/>
    <property type="molecule type" value="Genomic_DNA"/>
</dbReference>
<reference evidence="1 2" key="1">
    <citation type="submission" date="2018-05" db="EMBL/GenBank/DDBJ databases">
        <title>Lujinxingia marina gen. nov. sp. nov., a new facultative anaerobic member of the class Deltaproteobacteria, and proposal of Lujinxingaceae fam. nov.</title>
        <authorList>
            <person name="Li C.-M."/>
        </authorList>
    </citation>
    <scope>NUCLEOTIDE SEQUENCE [LARGE SCALE GENOMIC DNA]</scope>
    <source>
        <strain evidence="1 2">B210</strain>
    </source>
</reference>
<comment type="caution">
    <text evidence="1">The sequence shown here is derived from an EMBL/GenBank/DDBJ whole genome shotgun (WGS) entry which is preliminary data.</text>
</comment>
<sequence>MWGLVCAGVVIGLGCSEELEEVDRRVFESAVSEVQVKVERDEVHVFGSDQSKGLVLDRWSSPREEFARLEEHQSGDRVEVVASCASAGGCRARYDLSLPEQSRVAVEMEEGHLGLYHLAGEVRARVGRGQVVGKHLSADHIELDLGEGTVDVIVANRPSLLVVRLQKGTARLVMPPGRYRCEFDRFDAAIDLDEFDCHGMMDQGVRLELGPGARVTFRVNRDYEGPTP</sequence>
<protein>
    <recommendedName>
        <fullName evidence="3">Adhesin domain-containing protein</fullName>
    </recommendedName>
</protein>
<gene>
    <name evidence="1" type="ORF">DL240_01680</name>
</gene>
<name>A0A328CB68_9DELT</name>
<evidence type="ECO:0008006" key="3">
    <source>
        <dbReference type="Google" id="ProtNLM"/>
    </source>
</evidence>
<proteinExistence type="predicted"/>
<dbReference type="Proteomes" id="UP000249169">
    <property type="component" value="Unassembled WGS sequence"/>
</dbReference>
<evidence type="ECO:0000313" key="1">
    <source>
        <dbReference type="EMBL" id="RAL24946.1"/>
    </source>
</evidence>
<keyword evidence="2" id="KW-1185">Reference proteome</keyword>
<evidence type="ECO:0000313" key="2">
    <source>
        <dbReference type="Proteomes" id="UP000249169"/>
    </source>
</evidence>
<dbReference type="AlphaFoldDB" id="A0A328CB68"/>
<organism evidence="1 2">
    <name type="scientific">Lujinxingia litoralis</name>
    <dbReference type="NCBI Taxonomy" id="2211119"/>
    <lineage>
        <taxon>Bacteria</taxon>
        <taxon>Deltaproteobacteria</taxon>
        <taxon>Bradymonadales</taxon>
        <taxon>Lujinxingiaceae</taxon>
        <taxon>Lujinxingia</taxon>
    </lineage>
</organism>